<accession>Q23H23</accession>
<feature type="compositionally biased region" description="Polar residues" evidence="1">
    <location>
        <begin position="286"/>
        <end position="314"/>
    </location>
</feature>
<evidence type="ECO:0000256" key="1">
    <source>
        <dbReference type="SAM" id="MobiDB-lite"/>
    </source>
</evidence>
<dbReference type="RefSeq" id="XP_001016069.1">
    <property type="nucleotide sequence ID" value="XM_001016069.1"/>
</dbReference>
<keyword evidence="2 3" id="KW-0812">Transmembrane</keyword>
<reference evidence="4" key="1">
    <citation type="journal article" date="2006" name="PLoS Biol.">
        <title>Macronuclear genome sequence of the ciliate Tetrahymena thermophila, a model eukaryote.</title>
        <authorList>
            <person name="Eisen J.A."/>
            <person name="Coyne R.S."/>
            <person name="Wu M."/>
            <person name="Wu D."/>
            <person name="Thiagarajan M."/>
            <person name="Wortman J.R."/>
            <person name="Badger J.H."/>
            <person name="Ren Q."/>
            <person name="Amedeo P."/>
            <person name="Jones K.M."/>
            <person name="Tallon L.J."/>
            <person name="Delcher A.L."/>
            <person name="Salzberg S.L."/>
            <person name="Silva J.C."/>
            <person name="Haas B.J."/>
            <person name="Majoros W.H."/>
            <person name="Farzad M."/>
            <person name="Carlton J.M."/>
            <person name="Smith R.K. Jr."/>
            <person name="Garg J."/>
            <person name="Pearlman R.E."/>
            <person name="Karrer K.M."/>
            <person name="Sun L."/>
            <person name="Manning G."/>
            <person name="Elde N.C."/>
            <person name="Turkewitz A.P."/>
            <person name="Asai D.J."/>
            <person name="Wilkes D.E."/>
            <person name="Wang Y."/>
            <person name="Cai H."/>
            <person name="Collins K."/>
            <person name="Stewart B.A."/>
            <person name="Lee S.R."/>
            <person name="Wilamowska K."/>
            <person name="Weinberg Z."/>
            <person name="Ruzzo W.L."/>
            <person name="Wloga D."/>
            <person name="Gaertig J."/>
            <person name="Frankel J."/>
            <person name="Tsao C.-C."/>
            <person name="Gorovsky M.A."/>
            <person name="Keeling P.J."/>
            <person name="Waller R.F."/>
            <person name="Patron N.J."/>
            <person name="Cherry J.M."/>
            <person name="Stover N.A."/>
            <person name="Krieger C.J."/>
            <person name="del Toro C."/>
            <person name="Ryder H.F."/>
            <person name="Williamson S.C."/>
            <person name="Barbeau R.A."/>
            <person name="Hamilton E.P."/>
            <person name="Orias E."/>
        </authorList>
    </citation>
    <scope>NUCLEOTIDE SEQUENCE [LARGE SCALE GENOMIC DNA]</scope>
    <source>
        <strain evidence="4">SB210</strain>
    </source>
</reference>
<evidence type="ECO:0000256" key="2">
    <source>
        <dbReference type="SAM" id="Phobius"/>
    </source>
</evidence>
<keyword evidence="2" id="KW-0472">Membrane</keyword>
<feature type="region of interest" description="Disordered" evidence="1">
    <location>
        <begin position="261"/>
        <end position="321"/>
    </location>
</feature>
<feature type="transmembrane region" description="Helical" evidence="2">
    <location>
        <begin position="95"/>
        <end position="119"/>
    </location>
</feature>
<keyword evidence="4" id="KW-1185">Reference proteome</keyword>
<keyword evidence="2" id="KW-1133">Transmembrane helix</keyword>
<dbReference type="Proteomes" id="UP000009168">
    <property type="component" value="Unassembled WGS sequence"/>
</dbReference>
<evidence type="ECO:0000313" key="3">
    <source>
        <dbReference type="EMBL" id="EAR95824.1"/>
    </source>
</evidence>
<dbReference type="OMA" id="NIYSICQ"/>
<dbReference type="eggNOG" id="ENOG502R2X4">
    <property type="taxonomic scope" value="Eukaryota"/>
</dbReference>
<dbReference type="EMBL" id="GG662702">
    <property type="protein sequence ID" value="EAR95824.1"/>
    <property type="molecule type" value="Genomic_DNA"/>
</dbReference>
<feature type="compositionally biased region" description="Low complexity" evidence="1">
    <location>
        <begin position="265"/>
        <end position="276"/>
    </location>
</feature>
<name>Q23H23_TETTS</name>
<dbReference type="GeneID" id="7846545"/>
<gene>
    <name evidence="3" type="ORF">TTHERM_00878180</name>
</gene>
<sequence length="321" mass="37904">MVLLGRVTAIGIAIKKRIDRRKNKQPQKHYLVEFAEKQEKRLKKLKILRYKKYPIAVWFLGLVFLAFGISVITLILMHRHVLFEEFDHLSLFWKYFISIAFCLIGFFAIATSEVYTLVINKNLDAFIQRKTPLLIGRSFYQGHILKDLKAIFIEKRGHVARDTDTTNYYIVFEFEDGVKIDTVYDRKIQTIKYKYAEILIYLGRENDVDFSDIKYYDMATYNYKFVYQSPFQPKKDPVPQNQKVSKEDMKKYQELVEKYKHVQDSDFSSDTDAQSSSDDDDDGDDINNQRAARNKNKYISPNDTLQTQEESVQLRQPIKTE</sequence>
<organism evidence="3 4">
    <name type="scientific">Tetrahymena thermophila (strain SB210)</name>
    <dbReference type="NCBI Taxonomy" id="312017"/>
    <lineage>
        <taxon>Eukaryota</taxon>
        <taxon>Sar</taxon>
        <taxon>Alveolata</taxon>
        <taxon>Ciliophora</taxon>
        <taxon>Intramacronucleata</taxon>
        <taxon>Oligohymenophorea</taxon>
        <taxon>Hymenostomatida</taxon>
        <taxon>Tetrahymenina</taxon>
        <taxon>Tetrahymenidae</taxon>
        <taxon>Tetrahymena</taxon>
    </lineage>
</organism>
<dbReference type="InParanoid" id="Q23H23"/>
<feature type="transmembrane region" description="Helical" evidence="2">
    <location>
        <begin position="53"/>
        <end position="75"/>
    </location>
</feature>
<dbReference type="OrthoDB" id="313520at2759"/>
<evidence type="ECO:0000313" key="4">
    <source>
        <dbReference type="Proteomes" id="UP000009168"/>
    </source>
</evidence>
<dbReference type="KEGG" id="tet:TTHERM_00878180"/>
<protein>
    <submittedName>
        <fullName evidence="3">Transmembrane protein, putative</fullName>
    </submittedName>
</protein>
<proteinExistence type="predicted"/>
<dbReference type="HOGENOM" id="CLU_867369_0_0_1"/>
<dbReference type="AlphaFoldDB" id="Q23H23"/>